<dbReference type="Proteomes" id="UP000603715">
    <property type="component" value="Unassembled WGS sequence"/>
</dbReference>
<evidence type="ECO:0000256" key="1">
    <source>
        <dbReference type="ARBA" id="ARBA00023015"/>
    </source>
</evidence>
<dbReference type="Gene3D" id="3.30.450.20">
    <property type="entry name" value="PAS domain"/>
    <property type="match status" value="1"/>
</dbReference>
<organism evidence="6 8">
    <name type="scientific">Chryseobacterium muglaense</name>
    <dbReference type="NCBI Taxonomy" id="2893752"/>
    <lineage>
        <taxon>Bacteria</taxon>
        <taxon>Pseudomonadati</taxon>
        <taxon>Bacteroidota</taxon>
        <taxon>Flavobacteriia</taxon>
        <taxon>Flavobacteriales</taxon>
        <taxon>Weeksellaceae</taxon>
        <taxon>Chryseobacterium group</taxon>
        <taxon>Chryseobacterium</taxon>
    </lineage>
</organism>
<dbReference type="PANTHER" id="PTHR44688">
    <property type="entry name" value="DNA-BINDING TRANSCRIPTIONAL ACTIVATOR DEVR_DOSR"/>
    <property type="match status" value="1"/>
</dbReference>
<gene>
    <name evidence="5" type="ORF">IEW27_16310</name>
    <name evidence="6" type="ORF">LNP80_05455</name>
</gene>
<reference evidence="7" key="2">
    <citation type="submission" date="2023-07" db="EMBL/GenBank/DDBJ databases">
        <title>Description of novel Chryseobacterium sp. strain C-2.</title>
        <authorList>
            <person name="Saticioglu I.B."/>
        </authorList>
    </citation>
    <scope>NUCLEOTIDE SEQUENCE [LARGE SCALE GENOMIC DNA]</scope>
    <source>
        <strain evidence="7">C-2</strain>
    </source>
</reference>
<dbReference type="InterPro" id="IPR016032">
    <property type="entry name" value="Sig_transdc_resp-reg_C-effctor"/>
</dbReference>
<sequence>MNSRIGLLSNIEESGPIFTQENISKQFLEIMKGIARTTFTCVFILDIENEKINFLSENPFLHGGLNCDEIEKLGYNYYRKYIRKEDLGVFRAVQTSGFKFFECLTIEEKKTYTLTFDFHIKNCNHYGLLVNHAITPVELNENGDIIKMVCAVSYSHNRTAGNICISSSLSDTDWKYNIFTGKWSGEPKIILKGREMDIIRLCLQGLNIEEIADRLCVSPTTVKFHRSKLFDKIGVNNISEAISYVKSHKLI</sequence>
<dbReference type="PROSITE" id="PS50043">
    <property type="entry name" value="HTH_LUXR_2"/>
    <property type="match status" value="1"/>
</dbReference>
<evidence type="ECO:0000313" key="7">
    <source>
        <dbReference type="Proteomes" id="UP000603715"/>
    </source>
</evidence>
<keyword evidence="3" id="KW-0804">Transcription</keyword>
<keyword evidence="7" id="KW-1185">Reference proteome</keyword>
<reference evidence="6" key="1">
    <citation type="submission" date="2021-11" db="EMBL/GenBank/DDBJ databases">
        <title>Description of novel Chryseobacterium species.</title>
        <authorList>
            <person name="Saticioglu I.B."/>
            <person name="Ay H."/>
            <person name="Altun S."/>
            <person name="Duman M."/>
        </authorList>
    </citation>
    <scope>NUCLEOTIDE SEQUENCE</scope>
    <source>
        <strain evidence="6">C-39</strain>
    </source>
</reference>
<dbReference type="GO" id="GO:0003677">
    <property type="term" value="F:DNA binding"/>
    <property type="evidence" value="ECO:0007669"/>
    <property type="project" value="UniProtKB-KW"/>
</dbReference>
<dbReference type="PANTHER" id="PTHR44688:SF16">
    <property type="entry name" value="DNA-BINDING TRANSCRIPTIONAL ACTIVATOR DEVR_DOSR"/>
    <property type="match status" value="1"/>
</dbReference>
<evidence type="ECO:0000313" key="6">
    <source>
        <dbReference type="EMBL" id="MCC9033706.1"/>
    </source>
</evidence>
<keyword evidence="1" id="KW-0805">Transcription regulation</keyword>
<reference evidence="5" key="3">
    <citation type="submission" date="2024-05" db="EMBL/GenBank/DDBJ databases">
        <title>Description of novel Chryseobacterium sp. strain C-2.</title>
        <authorList>
            <person name="Saticioglu I.B."/>
        </authorList>
    </citation>
    <scope>NUCLEOTIDE SEQUENCE</scope>
    <source>
        <strain evidence="5">C-2</strain>
    </source>
</reference>
<protein>
    <submittedName>
        <fullName evidence="6">Helix-turn-helix transcriptional regulator</fullName>
    </submittedName>
</protein>
<dbReference type="InterPro" id="IPR000792">
    <property type="entry name" value="Tscrpt_reg_LuxR_C"/>
</dbReference>
<accession>A0A9Q3UUG5</accession>
<evidence type="ECO:0000259" key="4">
    <source>
        <dbReference type="PROSITE" id="PS50043"/>
    </source>
</evidence>
<evidence type="ECO:0000313" key="5">
    <source>
        <dbReference type="EMBL" id="MBD3906150.1"/>
    </source>
</evidence>
<dbReference type="Gene3D" id="1.10.10.10">
    <property type="entry name" value="Winged helix-like DNA-binding domain superfamily/Winged helix DNA-binding domain"/>
    <property type="match status" value="1"/>
</dbReference>
<name>A0A9Q3UUG5_9FLAO</name>
<evidence type="ECO:0000256" key="2">
    <source>
        <dbReference type="ARBA" id="ARBA00023125"/>
    </source>
</evidence>
<evidence type="ECO:0000313" key="8">
    <source>
        <dbReference type="Proteomes" id="UP001107960"/>
    </source>
</evidence>
<dbReference type="CDD" id="cd06170">
    <property type="entry name" value="LuxR_C_like"/>
    <property type="match status" value="1"/>
</dbReference>
<dbReference type="Pfam" id="PF00196">
    <property type="entry name" value="GerE"/>
    <property type="match status" value="1"/>
</dbReference>
<comment type="caution">
    <text evidence="6">The sequence shown here is derived from an EMBL/GenBank/DDBJ whole genome shotgun (WGS) entry which is preliminary data.</text>
</comment>
<evidence type="ECO:0000256" key="3">
    <source>
        <dbReference type="ARBA" id="ARBA00023163"/>
    </source>
</evidence>
<keyword evidence="2" id="KW-0238">DNA-binding</keyword>
<dbReference type="AlphaFoldDB" id="A0A9Q3UUG5"/>
<dbReference type="EMBL" id="JAJJML010000001">
    <property type="protein sequence ID" value="MCC9033706.1"/>
    <property type="molecule type" value="Genomic_DNA"/>
</dbReference>
<dbReference type="PRINTS" id="PR00038">
    <property type="entry name" value="HTHLUXR"/>
</dbReference>
<dbReference type="RefSeq" id="WP_191180572.1">
    <property type="nucleotide sequence ID" value="NZ_JACXXP010000025.1"/>
</dbReference>
<dbReference type="EMBL" id="JACXXP010000025">
    <property type="protein sequence ID" value="MBD3906150.1"/>
    <property type="molecule type" value="Genomic_DNA"/>
</dbReference>
<feature type="domain" description="HTH luxR-type" evidence="4">
    <location>
        <begin position="184"/>
        <end position="249"/>
    </location>
</feature>
<dbReference type="SMART" id="SM00421">
    <property type="entry name" value="HTH_LUXR"/>
    <property type="match status" value="1"/>
</dbReference>
<dbReference type="SUPFAM" id="SSF46894">
    <property type="entry name" value="C-terminal effector domain of the bipartite response regulators"/>
    <property type="match status" value="1"/>
</dbReference>
<dbReference type="Proteomes" id="UP001107960">
    <property type="component" value="Unassembled WGS sequence"/>
</dbReference>
<proteinExistence type="predicted"/>
<dbReference type="InterPro" id="IPR036388">
    <property type="entry name" value="WH-like_DNA-bd_sf"/>
</dbReference>
<dbReference type="GO" id="GO:0006355">
    <property type="term" value="P:regulation of DNA-templated transcription"/>
    <property type="evidence" value="ECO:0007669"/>
    <property type="project" value="InterPro"/>
</dbReference>